<dbReference type="EMBL" id="CAJJDO010000056">
    <property type="protein sequence ID" value="CAD8172112.1"/>
    <property type="molecule type" value="Genomic_DNA"/>
</dbReference>
<sequence length="531" mass="64239">MKIIIIGEYFEQSQKMQYILDNIENCEIHFTNMEKDLLYQIETIQKSQRSSITNIIYEIKKSNNQLQDTVISQLKKARRFYQFIFLISNDQIQEEANKIKNQINRYVNVQIYNLVDYFKQNYGYDKNIDLNGKQIALFISKEQDIKNLIFNTVKSPAILQNKWALMNTPQFNMNQDVEERNEMISEFQQIFKKYQYQISILFIIVDLERNDIVKQNFMDLFTQLQKFNQKIIVLLYNRFDEKFENNPTLNNFFFNLAKVRKVYSLSNNQLQSQEQINEYFNKILEEQQEDLEIGIDMKDTLFEIRDERQSEIDRQSFEQDFYKNKVKQLKQGIYQDEQQINLYQEKIAELQRSRKDKLNQIRELDREIQQQQKCIDSIQKDTSIQSQNSREFKPPQQQGSQIKNQNQMIIDNKSSQMIQLEIQNLQRENIQLNEQLQEYLSKQENIHKSKNGRKSQDQERQLTQQIEDLLKKIEENDCKTKEYNNQLEQLQQDFKKDNQKFEQPNNGYNRHNNYPNQISKVFQYNNRSGWS</sequence>
<proteinExistence type="predicted"/>
<name>A0A8S1V8A6_9CILI</name>
<dbReference type="Proteomes" id="UP000689195">
    <property type="component" value="Unassembled WGS sequence"/>
</dbReference>
<accession>A0A8S1V8A6</accession>
<comment type="caution">
    <text evidence="2">The sequence shown here is derived from an EMBL/GenBank/DDBJ whole genome shotgun (WGS) entry which is preliminary data.</text>
</comment>
<feature type="compositionally biased region" description="Low complexity" evidence="1">
    <location>
        <begin position="504"/>
        <end position="516"/>
    </location>
</feature>
<feature type="region of interest" description="Disordered" evidence="1">
    <location>
        <begin position="380"/>
        <end position="404"/>
    </location>
</feature>
<evidence type="ECO:0000313" key="3">
    <source>
        <dbReference type="Proteomes" id="UP000689195"/>
    </source>
</evidence>
<evidence type="ECO:0000256" key="1">
    <source>
        <dbReference type="SAM" id="MobiDB-lite"/>
    </source>
</evidence>
<keyword evidence="3" id="KW-1185">Reference proteome</keyword>
<dbReference type="AlphaFoldDB" id="A0A8S1V8A6"/>
<protein>
    <submittedName>
        <fullName evidence="2">Uncharacterized protein</fullName>
    </submittedName>
</protein>
<evidence type="ECO:0000313" key="2">
    <source>
        <dbReference type="EMBL" id="CAD8172112.1"/>
    </source>
</evidence>
<feature type="region of interest" description="Disordered" evidence="1">
    <location>
        <begin position="494"/>
        <end position="517"/>
    </location>
</feature>
<dbReference type="OrthoDB" id="10448558at2759"/>
<organism evidence="2 3">
    <name type="scientific">Paramecium pentaurelia</name>
    <dbReference type="NCBI Taxonomy" id="43138"/>
    <lineage>
        <taxon>Eukaryota</taxon>
        <taxon>Sar</taxon>
        <taxon>Alveolata</taxon>
        <taxon>Ciliophora</taxon>
        <taxon>Intramacronucleata</taxon>
        <taxon>Oligohymenophorea</taxon>
        <taxon>Peniculida</taxon>
        <taxon>Parameciidae</taxon>
        <taxon>Paramecium</taxon>
    </lineage>
</organism>
<reference evidence="2" key="1">
    <citation type="submission" date="2021-01" db="EMBL/GenBank/DDBJ databases">
        <authorList>
            <consortium name="Genoscope - CEA"/>
            <person name="William W."/>
        </authorList>
    </citation>
    <scope>NUCLEOTIDE SEQUENCE</scope>
</reference>
<gene>
    <name evidence="2" type="ORF">PPENT_87.1.T0560091</name>
</gene>
<feature type="compositionally biased region" description="Polar residues" evidence="1">
    <location>
        <begin position="380"/>
        <end position="389"/>
    </location>
</feature>